<dbReference type="EMBL" id="CP048999">
    <property type="protein sequence ID" value="QID83529.1"/>
    <property type="molecule type" value="Genomic_DNA"/>
</dbReference>
<organism evidence="2 3">
    <name type="scientific">Saccharomyces pastorianus</name>
    <name type="common">Lager yeast</name>
    <name type="synonym">Saccharomyces cerevisiae x Saccharomyces eubayanus</name>
    <dbReference type="NCBI Taxonomy" id="27292"/>
    <lineage>
        <taxon>Eukaryota</taxon>
        <taxon>Fungi</taxon>
        <taxon>Dikarya</taxon>
        <taxon>Ascomycota</taxon>
        <taxon>Saccharomycotina</taxon>
        <taxon>Saccharomycetes</taxon>
        <taxon>Saccharomycetales</taxon>
        <taxon>Saccharomycetaceae</taxon>
        <taxon>Saccharomyces</taxon>
    </lineage>
</organism>
<protein>
    <submittedName>
        <fullName evidence="2">RNA-binding protein</fullName>
    </submittedName>
</protein>
<feature type="compositionally biased region" description="Basic and acidic residues" evidence="1">
    <location>
        <begin position="206"/>
        <end position="232"/>
    </location>
</feature>
<feature type="region of interest" description="Disordered" evidence="1">
    <location>
        <begin position="188"/>
        <end position="377"/>
    </location>
</feature>
<gene>
    <name evidence="2" type="primary">REF2_2</name>
    <name evidence="2" type="ORF">GRS66_005995</name>
</gene>
<reference evidence="2 3" key="1">
    <citation type="journal article" date="2019" name="BMC Genomics">
        <title>Chromosome level assembly and comparative genome analysis confirm lager-brewing yeasts originated from a single hybridization.</title>
        <authorList>
            <person name="Salazar A.N."/>
            <person name="Gorter de Vries A.R."/>
            <person name="van den Broek M."/>
            <person name="Brouwers N."/>
            <person name="de la Torre Cortes P."/>
            <person name="Kuijpers N.G.A."/>
            <person name="Daran J.G."/>
            <person name="Abeel T."/>
        </authorList>
    </citation>
    <scope>NUCLEOTIDE SEQUENCE [LARGE SCALE GENOMIC DNA]</scope>
    <source>
        <strain evidence="2 3">CBS 1483</strain>
    </source>
</reference>
<feature type="compositionally biased region" description="Low complexity" evidence="1">
    <location>
        <begin position="252"/>
        <end position="265"/>
    </location>
</feature>
<dbReference type="AlphaFoldDB" id="A0A6C1E3E3"/>
<name>A0A6C1E3E3_SACPS</name>
<sequence length="548" mass="61520">MSAPVPQLVNISHALQASTIQQIRLDMVDFNKDCKLSSVQLARIDKYTDSLQAALNQFTRDNLHIERKDEDVTAADVQLYSGLKSMYLDYLNQLIKLKQDKQHHSAPPIANDVSLDFFVNQLPKFPIEERKNYIDNLILNKNCHNQLSKMDGLVDAVINLCVLDNPVSENVRSYMKLLDTLGFQKGPNSTNAKAKLKKKLTSSKAKVKDSEKEKEKEKEMDKDKDKDKDKLKAKVRTKLKPSPLFNNDGNTSYSSSLPSASGSSAKKLKSGLFNKSEAKSSTDAVTASSSKKKLSFSKYLNKDDTDTTKSGTKRSLELDFKVNPEVPTTSTNIASSPSSSSSLTTTGGYPVSSEEPLKKKIKQSVQDPNIRSILRNGKSKKTRVSSIKFLDDPRLIKVYGDDLPNHGLQVSPVQLKKILKPFKEGEPKEVILFEDMSIKLQPLELNFLKSTDNEDYMDISETKGGPIHCETRTPLIYRNNFNQFSSELNKRPPREPIDFDLNGNTNSNPIIAKAFGKNSLLLRKDRGGLPYKHVPIVKRNKYPPRPVR</sequence>
<evidence type="ECO:0000313" key="2">
    <source>
        <dbReference type="EMBL" id="QID83529.1"/>
    </source>
</evidence>
<accession>A0A6C1E3E3</accession>
<keyword evidence="3" id="KW-1185">Reference proteome</keyword>
<evidence type="ECO:0000256" key="1">
    <source>
        <dbReference type="SAM" id="MobiDB-lite"/>
    </source>
</evidence>
<dbReference type="Proteomes" id="UP000501346">
    <property type="component" value="Chromosome SeII-SeIV"/>
</dbReference>
<evidence type="ECO:0000313" key="3">
    <source>
        <dbReference type="Proteomes" id="UP000501346"/>
    </source>
</evidence>
<proteinExistence type="predicted"/>
<dbReference type="OrthoDB" id="4070347at2759"/>
<feature type="compositionally biased region" description="Low complexity" evidence="1">
    <location>
        <begin position="328"/>
        <end position="346"/>
    </location>
</feature>